<keyword evidence="6" id="KW-0119">Carbohydrate metabolism</keyword>
<gene>
    <name evidence="10" type="ORF">FIBSPDRAFT_735493</name>
</gene>
<comment type="catalytic activity">
    <reaction evidence="1">
        <text>Endohydrolysis of (1-&gt;4)-beta-D-glucosidic linkages in cellulose, lichenin and cereal beta-D-glucans.</text>
        <dbReference type="EC" id="3.2.1.4"/>
    </reaction>
</comment>
<comment type="similarity">
    <text evidence="2">Belongs to the glycosyl hydrolase 9 (cellulase E) family.</text>
</comment>
<evidence type="ECO:0000313" key="11">
    <source>
        <dbReference type="Proteomes" id="UP000076532"/>
    </source>
</evidence>
<proteinExistence type="inferred from homology"/>
<evidence type="ECO:0000313" key="10">
    <source>
        <dbReference type="EMBL" id="KZP24536.1"/>
    </source>
</evidence>
<evidence type="ECO:0000256" key="6">
    <source>
        <dbReference type="ARBA" id="ARBA00023277"/>
    </source>
</evidence>
<evidence type="ECO:0000256" key="7">
    <source>
        <dbReference type="ARBA" id="ARBA00023295"/>
    </source>
</evidence>
<sequence length="82" mass="9103">GLLWYDGDSDDASLNPALNAAMLMSRYAIMATTSSKQTTYQNFAKAQLDYFLGKNPMNMPYVVGVNPNSPTNRKRAPQMQPL</sequence>
<dbReference type="SUPFAM" id="SSF48208">
    <property type="entry name" value="Six-hairpin glycosidases"/>
    <property type="match status" value="1"/>
</dbReference>
<dbReference type="InterPro" id="IPR001701">
    <property type="entry name" value="Glyco_hydro_9"/>
</dbReference>
<evidence type="ECO:0000256" key="1">
    <source>
        <dbReference type="ARBA" id="ARBA00000966"/>
    </source>
</evidence>
<dbReference type="GO" id="GO:0030245">
    <property type="term" value="P:cellulose catabolic process"/>
    <property type="evidence" value="ECO:0007669"/>
    <property type="project" value="UniProtKB-KW"/>
</dbReference>
<protein>
    <recommendedName>
        <fullName evidence="3">cellulase</fullName>
        <ecNumber evidence="3">3.2.1.4</ecNumber>
    </recommendedName>
</protein>
<dbReference type="PANTHER" id="PTHR22298">
    <property type="entry name" value="ENDO-1,4-BETA-GLUCANASE"/>
    <property type="match status" value="1"/>
</dbReference>
<dbReference type="EMBL" id="KV417525">
    <property type="protein sequence ID" value="KZP24536.1"/>
    <property type="molecule type" value="Genomic_DNA"/>
</dbReference>
<reference evidence="10 11" key="1">
    <citation type="journal article" date="2016" name="Mol. Biol. Evol.">
        <title>Comparative Genomics of Early-Diverging Mushroom-Forming Fungi Provides Insights into the Origins of Lignocellulose Decay Capabilities.</title>
        <authorList>
            <person name="Nagy L.G."/>
            <person name="Riley R."/>
            <person name="Tritt A."/>
            <person name="Adam C."/>
            <person name="Daum C."/>
            <person name="Floudas D."/>
            <person name="Sun H."/>
            <person name="Yadav J.S."/>
            <person name="Pangilinan J."/>
            <person name="Larsson K.H."/>
            <person name="Matsuura K."/>
            <person name="Barry K."/>
            <person name="Labutti K."/>
            <person name="Kuo R."/>
            <person name="Ohm R.A."/>
            <person name="Bhattacharya S.S."/>
            <person name="Shirouzu T."/>
            <person name="Yoshinaga Y."/>
            <person name="Martin F.M."/>
            <person name="Grigoriev I.V."/>
            <person name="Hibbett D.S."/>
        </authorList>
    </citation>
    <scope>NUCLEOTIDE SEQUENCE [LARGE SCALE GENOMIC DNA]</scope>
    <source>
        <strain evidence="10 11">CBS 109695</strain>
    </source>
</reference>
<evidence type="ECO:0000256" key="4">
    <source>
        <dbReference type="ARBA" id="ARBA00022801"/>
    </source>
</evidence>
<dbReference type="Gene3D" id="1.50.10.10">
    <property type="match status" value="1"/>
</dbReference>
<dbReference type="GO" id="GO:0008810">
    <property type="term" value="F:cellulase activity"/>
    <property type="evidence" value="ECO:0007669"/>
    <property type="project" value="UniProtKB-EC"/>
</dbReference>
<dbReference type="Pfam" id="PF00759">
    <property type="entry name" value="Glyco_hydro_9"/>
    <property type="match status" value="1"/>
</dbReference>
<organism evidence="10 11">
    <name type="scientific">Athelia psychrophila</name>
    <dbReference type="NCBI Taxonomy" id="1759441"/>
    <lineage>
        <taxon>Eukaryota</taxon>
        <taxon>Fungi</taxon>
        <taxon>Dikarya</taxon>
        <taxon>Basidiomycota</taxon>
        <taxon>Agaricomycotina</taxon>
        <taxon>Agaricomycetes</taxon>
        <taxon>Agaricomycetidae</taxon>
        <taxon>Atheliales</taxon>
        <taxon>Atheliaceae</taxon>
        <taxon>Athelia</taxon>
    </lineage>
</organism>
<keyword evidence="5" id="KW-0136">Cellulose degradation</keyword>
<evidence type="ECO:0000259" key="9">
    <source>
        <dbReference type="Pfam" id="PF00759"/>
    </source>
</evidence>
<keyword evidence="11" id="KW-1185">Reference proteome</keyword>
<evidence type="ECO:0000256" key="5">
    <source>
        <dbReference type="ARBA" id="ARBA00023001"/>
    </source>
</evidence>
<dbReference type="InterPro" id="IPR012341">
    <property type="entry name" value="6hp_glycosidase-like_sf"/>
</dbReference>
<name>A0A166N101_9AGAM</name>
<dbReference type="Proteomes" id="UP000076532">
    <property type="component" value="Unassembled WGS sequence"/>
</dbReference>
<feature type="non-terminal residue" evidence="10">
    <location>
        <position position="1"/>
    </location>
</feature>
<evidence type="ECO:0000256" key="8">
    <source>
        <dbReference type="ARBA" id="ARBA00023326"/>
    </source>
</evidence>
<dbReference type="OrthoDB" id="10257085at2759"/>
<keyword evidence="8" id="KW-0624">Polysaccharide degradation</keyword>
<accession>A0A166N101</accession>
<keyword evidence="4 10" id="KW-0378">Hydrolase</keyword>
<dbReference type="EC" id="3.2.1.4" evidence="3"/>
<evidence type="ECO:0000256" key="3">
    <source>
        <dbReference type="ARBA" id="ARBA00012601"/>
    </source>
</evidence>
<dbReference type="InterPro" id="IPR008928">
    <property type="entry name" value="6-hairpin_glycosidase_sf"/>
</dbReference>
<evidence type="ECO:0000256" key="2">
    <source>
        <dbReference type="ARBA" id="ARBA00007072"/>
    </source>
</evidence>
<dbReference type="STRING" id="436010.A0A166N101"/>
<keyword evidence="7" id="KW-0326">Glycosidase</keyword>
<feature type="domain" description="Glycoside hydrolase family 9" evidence="9">
    <location>
        <begin position="1"/>
        <end position="73"/>
    </location>
</feature>
<dbReference type="AlphaFoldDB" id="A0A166N101"/>